<keyword evidence="5" id="KW-1185">Reference proteome</keyword>
<comment type="caution">
    <text evidence="4">The sequence shown here is derived from an EMBL/GenBank/DDBJ whole genome shotgun (WGS) entry which is preliminary data.</text>
</comment>
<feature type="coiled-coil region" evidence="2">
    <location>
        <begin position="117"/>
        <end position="144"/>
    </location>
</feature>
<dbReference type="EMBL" id="JANKHO010003017">
    <property type="protein sequence ID" value="KAJ3486818.1"/>
    <property type="molecule type" value="Genomic_DNA"/>
</dbReference>
<dbReference type="AlphaFoldDB" id="A0A9W8JNJ9"/>
<evidence type="ECO:0000313" key="4">
    <source>
        <dbReference type="EMBL" id="KAJ3486818.1"/>
    </source>
</evidence>
<evidence type="ECO:0000256" key="1">
    <source>
        <dbReference type="PROSITE-ProRule" id="PRU00339"/>
    </source>
</evidence>
<dbReference type="InterPro" id="IPR019734">
    <property type="entry name" value="TPR_rpt"/>
</dbReference>
<protein>
    <submittedName>
        <fullName evidence="4">Uncharacterized protein</fullName>
    </submittedName>
</protein>
<feature type="repeat" description="TPR" evidence="1">
    <location>
        <begin position="160"/>
        <end position="193"/>
    </location>
</feature>
<evidence type="ECO:0000256" key="3">
    <source>
        <dbReference type="SAM" id="MobiDB-lite"/>
    </source>
</evidence>
<sequence>MSNFGLNSQGVYQPFALPTGAGRRPEKVPEEGDRSGSLGFGMTEKEIDERISKAVEAAVEAEVARRLAERERQRQLEEEERSKEVPAAESQVRITRSRSRSPTKERRLPSGVLTPLLQRHKDLDEELKTRLQELEKKYERGTKETALADVLSPVSKKKTGRAYVALARAHSEKGDLQVALDLYRKAETYVPDNVKLKERWILFVVHVFLLKLSHKRTRI</sequence>
<dbReference type="PROSITE" id="PS50005">
    <property type="entry name" value="TPR"/>
    <property type="match status" value="1"/>
</dbReference>
<name>A0A9W8JNJ9_9AGAR</name>
<feature type="compositionally biased region" description="Basic and acidic residues" evidence="3">
    <location>
        <begin position="64"/>
        <end position="86"/>
    </location>
</feature>
<dbReference type="OrthoDB" id="3054614at2759"/>
<dbReference type="InterPro" id="IPR011990">
    <property type="entry name" value="TPR-like_helical_dom_sf"/>
</dbReference>
<evidence type="ECO:0000256" key="2">
    <source>
        <dbReference type="SAM" id="Coils"/>
    </source>
</evidence>
<keyword evidence="1" id="KW-0802">TPR repeat</keyword>
<dbReference type="Proteomes" id="UP001148786">
    <property type="component" value="Unassembled WGS sequence"/>
</dbReference>
<feature type="region of interest" description="Disordered" evidence="3">
    <location>
        <begin position="64"/>
        <end position="108"/>
    </location>
</feature>
<accession>A0A9W8JNJ9</accession>
<reference evidence="4" key="1">
    <citation type="submission" date="2022-07" db="EMBL/GenBank/DDBJ databases">
        <title>Genome Sequence of Agrocybe chaxingu.</title>
        <authorList>
            <person name="Buettner E."/>
        </authorList>
    </citation>
    <scope>NUCLEOTIDE SEQUENCE</scope>
    <source>
        <strain evidence="4">MP-N11</strain>
    </source>
</reference>
<proteinExistence type="predicted"/>
<feature type="compositionally biased region" description="Polar residues" evidence="3">
    <location>
        <begin position="1"/>
        <end position="11"/>
    </location>
</feature>
<keyword evidence="2" id="KW-0175">Coiled coil</keyword>
<evidence type="ECO:0000313" key="5">
    <source>
        <dbReference type="Proteomes" id="UP001148786"/>
    </source>
</evidence>
<dbReference type="Gene3D" id="1.25.40.10">
    <property type="entry name" value="Tetratricopeptide repeat domain"/>
    <property type="match status" value="1"/>
</dbReference>
<gene>
    <name evidence="4" type="ORF">NLJ89_g11776</name>
</gene>
<feature type="region of interest" description="Disordered" evidence="3">
    <location>
        <begin position="1"/>
        <end position="44"/>
    </location>
</feature>
<organism evidence="4 5">
    <name type="scientific">Agrocybe chaxingu</name>
    <dbReference type="NCBI Taxonomy" id="84603"/>
    <lineage>
        <taxon>Eukaryota</taxon>
        <taxon>Fungi</taxon>
        <taxon>Dikarya</taxon>
        <taxon>Basidiomycota</taxon>
        <taxon>Agaricomycotina</taxon>
        <taxon>Agaricomycetes</taxon>
        <taxon>Agaricomycetidae</taxon>
        <taxon>Agaricales</taxon>
        <taxon>Agaricineae</taxon>
        <taxon>Strophariaceae</taxon>
        <taxon>Agrocybe</taxon>
    </lineage>
</organism>
<feature type="compositionally biased region" description="Basic and acidic residues" evidence="3">
    <location>
        <begin position="23"/>
        <end position="34"/>
    </location>
</feature>